<evidence type="ECO:0000313" key="13">
    <source>
        <dbReference type="EMBL" id="ACO63018.1"/>
    </source>
</evidence>
<keyword evidence="5" id="KW-0732">Signal</keyword>
<dbReference type="InterPro" id="IPR005788">
    <property type="entry name" value="PDI_thioredoxin-like_dom"/>
</dbReference>
<keyword evidence="7" id="KW-0256">Endoplasmic reticulum</keyword>
<dbReference type="Pfam" id="PF00085">
    <property type="entry name" value="Thioredoxin"/>
    <property type="match status" value="1"/>
</dbReference>
<evidence type="ECO:0000256" key="7">
    <source>
        <dbReference type="ARBA" id="ARBA00022824"/>
    </source>
</evidence>
<dbReference type="SUPFAM" id="SSF52833">
    <property type="entry name" value="Thioredoxin-like"/>
    <property type="match status" value="1"/>
</dbReference>
<reference evidence="13 14" key="1">
    <citation type="journal article" date="2009" name="Science">
        <title>Green evolution and dynamic adaptations revealed by genomes of the marine picoeukaryotes Micromonas.</title>
        <authorList>
            <person name="Worden A.Z."/>
            <person name="Lee J.H."/>
            <person name="Mock T."/>
            <person name="Rouze P."/>
            <person name="Simmons M.P."/>
            <person name="Aerts A.L."/>
            <person name="Allen A.E."/>
            <person name="Cuvelier M.L."/>
            <person name="Derelle E."/>
            <person name="Everett M.V."/>
            <person name="Foulon E."/>
            <person name="Grimwood J."/>
            <person name="Gundlach H."/>
            <person name="Henrissat B."/>
            <person name="Napoli C."/>
            <person name="McDonald S.M."/>
            <person name="Parker M.S."/>
            <person name="Rombauts S."/>
            <person name="Salamov A."/>
            <person name="Von Dassow P."/>
            <person name="Badger J.H."/>
            <person name="Coutinho P.M."/>
            <person name="Demir E."/>
            <person name="Dubchak I."/>
            <person name="Gentemann C."/>
            <person name="Eikrem W."/>
            <person name="Gready J.E."/>
            <person name="John U."/>
            <person name="Lanier W."/>
            <person name="Lindquist E.A."/>
            <person name="Lucas S."/>
            <person name="Mayer K.F."/>
            <person name="Moreau H."/>
            <person name="Not F."/>
            <person name="Otillar R."/>
            <person name="Panaud O."/>
            <person name="Pangilinan J."/>
            <person name="Paulsen I."/>
            <person name="Piegu B."/>
            <person name="Poliakov A."/>
            <person name="Robbens S."/>
            <person name="Schmutz J."/>
            <person name="Toulza E."/>
            <person name="Wyss T."/>
            <person name="Zelensky A."/>
            <person name="Zhou K."/>
            <person name="Armbrust E.V."/>
            <person name="Bhattacharya D."/>
            <person name="Goodenough U.W."/>
            <person name="Van de Peer Y."/>
            <person name="Grigoriev I.V."/>
        </authorList>
    </citation>
    <scope>NUCLEOTIDE SEQUENCE [LARGE SCALE GENOMIC DNA]</scope>
    <source>
        <strain evidence="14">RCC299 / NOUM17</strain>
    </source>
</reference>
<dbReference type="InterPro" id="IPR036249">
    <property type="entry name" value="Thioredoxin-like_sf"/>
</dbReference>
<dbReference type="PROSITE" id="PS00194">
    <property type="entry name" value="THIOREDOXIN_1"/>
    <property type="match status" value="1"/>
</dbReference>
<dbReference type="CDD" id="cd02995">
    <property type="entry name" value="PDI_a_PDI_a'_C"/>
    <property type="match status" value="1"/>
</dbReference>
<evidence type="ECO:0000256" key="3">
    <source>
        <dbReference type="ARBA" id="ARBA00006347"/>
    </source>
</evidence>
<evidence type="ECO:0000259" key="12">
    <source>
        <dbReference type="PROSITE" id="PS51352"/>
    </source>
</evidence>
<comment type="catalytic activity">
    <reaction evidence="1">
        <text>Catalyzes the rearrangement of -S-S- bonds in proteins.</text>
        <dbReference type="EC" id="5.3.4.1"/>
    </reaction>
</comment>
<dbReference type="eggNOG" id="KOG0190">
    <property type="taxonomic scope" value="Eukaryota"/>
</dbReference>
<comment type="similarity">
    <text evidence="3 11">Belongs to the protein disulfide isomerase family.</text>
</comment>
<protein>
    <recommendedName>
        <fullName evidence="4">protein disulfide-isomerase</fullName>
        <ecNumber evidence="4">5.3.4.1</ecNumber>
    </recommendedName>
</protein>
<dbReference type="PROSITE" id="PS51352">
    <property type="entry name" value="THIOREDOXIN_2"/>
    <property type="match status" value="1"/>
</dbReference>
<evidence type="ECO:0000256" key="10">
    <source>
        <dbReference type="ARBA" id="ARBA00023284"/>
    </source>
</evidence>
<evidence type="ECO:0000256" key="2">
    <source>
        <dbReference type="ARBA" id="ARBA00004319"/>
    </source>
</evidence>
<dbReference type="InterPro" id="IPR013766">
    <property type="entry name" value="Thioredoxin_domain"/>
</dbReference>
<evidence type="ECO:0000256" key="8">
    <source>
        <dbReference type="ARBA" id="ARBA00023157"/>
    </source>
</evidence>
<dbReference type="GO" id="GO:0005788">
    <property type="term" value="C:endoplasmic reticulum lumen"/>
    <property type="evidence" value="ECO:0007669"/>
    <property type="project" value="UniProtKB-SubCell"/>
</dbReference>
<keyword evidence="9" id="KW-0413">Isomerase</keyword>
<dbReference type="NCBIfam" id="TIGR01126">
    <property type="entry name" value="pdi_dom"/>
    <property type="match status" value="1"/>
</dbReference>
<evidence type="ECO:0000256" key="1">
    <source>
        <dbReference type="ARBA" id="ARBA00001182"/>
    </source>
</evidence>
<dbReference type="GeneID" id="8243045"/>
<dbReference type="InterPro" id="IPR017937">
    <property type="entry name" value="Thioredoxin_CS"/>
</dbReference>
<evidence type="ECO:0000256" key="9">
    <source>
        <dbReference type="ARBA" id="ARBA00023235"/>
    </source>
</evidence>
<dbReference type="EMBL" id="CP001325">
    <property type="protein sequence ID" value="ACO63018.1"/>
    <property type="molecule type" value="Genomic_DNA"/>
</dbReference>
<dbReference type="EC" id="5.3.4.1" evidence="4"/>
<keyword evidence="10" id="KW-0676">Redox-active center</keyword>
<dbReference type="InParanoid" id="C1E3Z1"/>
<feature type="domain" description="Thioredoxin" evidence="12">
    <location>
        <begin position="42"/>
        <end position="180"/>
    </location>
</feature>
<evidence type="ECO:0000256" key="6">
    <source>
        <dbReference type="ARBA" id="ARBA00022737"/>
    </source>
</evidence>
<gene>
    <name evidence="13" type="ORF">MICPUN_108102</name>
</gene>
<dbReference type="GO" id="GO:0006457">
    <property type="term" value="P:protein folding"/>
    <property type="evidence" value="ECO:0007669"/>
    <property type="project" value="TreeGrafter"/>
</dbReference>
<keyword evidence="8" id="KW-1015">Disulfide bond</keyword>
<evidence type="ECO:0000313" key="14">
    <source>
        <dbReference type="Proteomes" id="UP000002009"/>
    </source>
</evidence>
<dbReference type="OrthoDB" id="494975at2759"/>
<accession>C1E3Z1</accession>
<sequence length="180" mass="20038">MKYFGVSPDLLPAVVLHETETDKKYILHRAEPKGIAPWLAKYDVGSLDPSFKSEEPPNSNDGAVKVIVASTFEALVTGSKANVLIEFYAPWCGHCKKFAPVMEKVGHKFASNDAVVIAKMDATANDVLDKRFIVKAYPTLYFYQAKTDKVILYDGDRSEMHLIGFVMKHSGKTVSHKEDL</sequence>
<dbReference type="AlphaFoldDB" id="C1E3Z1"/>
<keyword evidence="6" id="KW-0677">Repeat</keyword>
<name>C1E3Z1_MICCC</name>
<dbReference type="KEGG" id="mis:MICPUN_108102"/>
<dbReference type="OMA" id="ELSATWC"/>
<dbReference type="Proteomes" id="UP000002009">
    <property type="component" value="Chromosome 4"/>
</dbReference>
<dbReference type="Gene3D" id="3.40.30.10">
    <property type="entry name" value="Glutaredoxin"/>
    <property type="match status" value="2"/>
</dbReference>
<dbReference type="STRING" id="296587.C1E3Z1"/>
<organism evidence="13 14">
    <name type="scientific">Micromonas commoda (strain RCC299 / NOUM17 / CCMP2709)</name>
    <name type="common">Picoplanktonic green alga</name>
    <dbReference type="NCBI Taxonomy" id="296587"/>
    <lineage>
        <taxon>Eukaryota</taxon>
        <taxon>Viridiplantae</taxon>
        <taxon>Chlorophyta</taxon>
        <taxon>Mamiellophyceae</taxon>
        <taxon>Mamiellales</taxon>
        <taxon>Mamiellaceae</taxon>
        <taxon>Micromonas</taxon>
    </lineage>
</organism>
<keyword evidence="14" id="KW-1185">Reference proteome</keyword>
<comment type="subcellular location">
    <subcellularLocation>
        <location evidence="2">Endoplasmic reticulum lumen</location>
    </subcellularLocation>
</comment>
<dbReference type="PANTHER" id="PTHR18929:SF132">
    <property type="entry name" value="PROTEIN DISULFIDE-ISOMERASE A3"/>
    <property type="match status" value="1"/>
</dbReference>
<dbReference type="PRINTS" id="PR00421">
    <property type="entry name" value="THIOREDOXIN"/>
</dbReference>
<evidence type="ECO:0000256" key="4">
    <source>
        <dbReference type="ARBA" id="ARBA00012723"/>
    </source>
</evidence>
<dbReference type="GO" id="GO:0003756">
    <property type="term" value="F:protein disulfide isomerase activity"/>
    <property type="evidence" value="ECO:0007669"/>
    <property type="project" value="UniProtKB-EC"/>
</dbReference>
<dbReference type="PANTHER" id="PTHR18929">
    <property type="entry name" value="PROTEIN DISULFIDE ISOMERASE"/>
    <property type="match status" value="1"/>
</dbReference>
<evidence type="ECO:0000256" key="5">
    <source>
        <dbReference type="ARBA" id="ARBA00022729"/>
    </source>
</evidence>
<proteinExistence type="inferred from homology"/>
<dbReference type="RefSeq" id="XP_002501760.1">
    <property type="nucleotide sequence ID" value="XM_002501714.1"/>
</dbReference>
<dbReference type="GO" id="GO:0034976">
    <property type="term" value="P:response to endoplasmic reticulum stress"/>
    <property type="evidence" value="ECO:0007669"/>
    <property type="project" value="TreeGrafter"/>
</dbReference>
<evidence type="ECO:0000256" key="11">
    <source>
        <dbReference type="RuleBase" id="RU004208"/>
    </source>
</evidence>